<sequence length="450" mass="48034">MPTTILLPRQNPAPHLTPLPVLLEAQRIARSRGQILDIQALMSPAQREDYRASIGLPGKDRDEDEEDEKEEEIEKEKKAENGKEAEHVVGHEAMATDTPAPTDPASATASPAPAARKPFKVPDLSHLHWKQRQKRLAHIAREQELLARGQITEMSIFTEDGVPQPKTRTKEKLLTNTEKEAIRDSASYWNNLLMQARRQRIPQWDYSTQQQHFERHSQDYYTHGLSPPPTPLHKKRKLSSTDAERALPNGTSIERSLSNEGGASNAPGSASNHMQGSGSHPSATPTSSYTPLQRGTTPGSHPGQPSSARSNSLSLPPGFSGHTAPPGGINPSLMAGMNPSQIGARPDGYPQGVNGLAMRGMDSLGPHTGGAPHTSPNPPAIPGSAQGIPSFLGLNNMGAMQGMQAAQALQAQGRLPPSMSGMPGLSGMVGQGGGGQGAQGPMLSGGWRRD</sequence>
<feature type="compositionally biased region" description="Low complexity" evidence="1">
    <location>
        <begin position="95"/>
        <end position="115"/>
    </location>
</feature>
<evidence type="ECO:0000313" key="3">
    <source>
        <dbReference type="Proteomes" id="UP000094065"/>
    </source>
</evidence>
<feature type="compositionally biased region" description="Basic and acidic residues" evidence="1">
    <location>
        <begin position="72"/>
        <end position="90"/>
    </location>
</feature>
<feature type="compositionally biased region" description="Low complexity" evidence="1">
    <location>
        <begin position="439"/>
        <end position="450"/>
    </location>
</feature>
<protein>
    <submittedName>
        <fullName evidence="2">Uncharacterized protein</fullName>
    </submittedName>
</protein>
<organism evidence="2 3">
    <name type="scientific">Cryptococcus amylolentus CBS 6039</name>
    <dbReference type="NCBI Taxonomy" id="1295533"/>
    <lineage>
        <taxon>Eukaryota</taxon>
        <taxon>Fungi</taxon>
        <taxon>Dikarya</taxon>
        <taxon>Basidiomycota</taxon>
        <taxon>Agaricomycotina</taxon>
        <taxon>Tremellomycetes</taxon>
        <taxon>Tremellales</taxon>
        <taxon>Cryptococcaceae</taxon>
        <taxon>Cryptococcus</taxon>
    </lineage>
</organism>
<feature type="region of interest" description="Disordered" evidence="1">
    <location>
        <begin position="363"/>
        <end position="382"/>
    </location>
</feature>
<dbReference type="AlphaFoldDB" id="A0A1E3I8G7"/>
<proteinExistence type="predicted"/>
<evidence type="ECO:0000313" key="2">
    <source>
        <dbReference type="EMBL" id="ODN84788.1"/>
    </source>
</evidence>
<dbReference type="Proteomes" id="UP000094065">
    <property type="component" value="Unassembled WGS sequence"/>
</dbReference>
<evidence type="ECO:0000256" key="1">
    <source>
        <dbReference type="SAM" id="MobiDB-lite"/>
    </source>
</evidence>
<feature type="compositionally biased region" description="Polar residues" evidence="1">
    <location>
        <begin position="249"/>
        <end position="314"/>
    </location>
</feature>
<feature type="region of interest" description="Disordered" evidence="1">
    <location>
        <begin position="44"/>
        <end position="115"/>
    </location>
</feature>
<feature type="compositionally biased region" description="Gly residues" evidence="1">
    <location>
        <begin position="427"/>
        <end position="438"/>
    </location>
</feature>
<feature type="region of interest" description="Disordered" evidence="1">
    <location>
        <begin position="423"/>
        <end position="450"/>
    </location>
</feature>
<name>A0A1E3I8G7_9TREE</name>
<comment type="caution">
    <text evidence="2">The sequence shown here is derived from an EMBL/GenBank/DDBJ whole genome shotgun (WGS) entry which is preliminary data.</text>
</comment>
<reference evidence="2 3" key="1">
    <citation type="submission" date="2016-06" db="EMBL/GenBank/DDBJ databases">
        <title>Evolution of pathogenesis and genome organization in the Tremellales.</title>
        <authorList>
            <person name="Cuomo C."/>
            <person name="Litvintseva A."/>
            <person name="Heitman J."/>
            <person name="Chen Y."/>
            <person name="Sun S."/>
            <person name="Springer D."/>
            <person name="Dromer F."/>
            <person name="Young S."/>
            <person name="Zeng Q."/>
            <person name="Chapman S."/>
            <person name="Gujja S."/>
            <person name="Saif S."/>
            <person name="Birren B."/>
        </authorList>
    </citation>
    <scope>NUCLEOTIDE SEQUENCE [LARGE SCALE GENOMIC DNA]</scope>
    <source>
        <strain evidence="2 3">CBS 6039</strain>
    </source>
</reference>
<feature type="region of interest" description="Disordered" evidence="1">
    <location>
        <begin position="219"/>
        <end position="347"/>
    </location>
</feature>
<dbReference type="EMBL" id="AWGJ01000001">
    <property type="protein sequence ID" value="ODN84788.1"/>
    <property type="molecule type" value="Genomic_DNA"/>
</dbReference>
<gene>
    <name evidence="2" type="ORF">L202_00659</name>
</gene>
<dbReference type="RefSeq" id="XP_018998591.1">
    <property type="nucleotide sequence ID" value="XM_019133886.1"/>
</dbReference>
<dbReference type="OrthoDB" id="5550090at2759"/>
<feature type="compositionally biased region" description="Acidic residues" evidence="1">
    <location>
        <begin position="62"/>
        <end position="71"/>
    </location>
</feature>
<dbReference type="STRING" id="1295533.A0A1E3I8G7"/>
<dbReference type="GeneID" id="30151968"/>
<keyword evidence="3" id="KW-1185">Reference proteome</keyword>
<accession>A0A1E3I8G7</accession>